<comment type="caution">
    <text evidence="2">The sequence shown here is derived from an EMBL/GenBank/DDBJ whole genome shotgun (WGS) entry which is preliminary data.</text>
</comment>
<gene>
    <name evidence="2" type="ORF">F2Q70_00023177</name>
</gene>
<dbReference type="EMBL" id="QGKY02001925">
    <property type="protein sequence ID" value="KAF2548121.1"/>
    <property type="molecule type" value="Genomic_DNA"/>
</dbReference>
<evidence type="ECO:0000256" key="1">
    <source>
        <dbReference type="SAM" id="MobiDB-lite"/>
    </source>
</evidence>
<proteinExistence type="predicted"/>
<dbReference type="AlphaFoldDB" id="A0A8S9GNR7"/>
<name>A0A8S9GNR7_BRACR</name>
<feature type="compositionally biased region" description="Polar residues" evidence="1">
    <location>
        <begin position="109"/>
        <end position="122"/>
    </location>
</feature>
<reference evidence="2" key="1">
    <citation type="submission" date="2019-12" db="EMBL/GenBank/DDBJ databases">
        <title>Genome sequencing and annotation of Brassica cretica.</title>
        <authorList>
            <person name="Studholme D.J."/>
            <person name="Sarris P.F."/>
        </authorList>
    </citation>
    <scope>NUCLEOTIDE SEQUENCE</scope>
    <source>
        <strain evidence="2">PFS-102/07</strain>
        <tissue evidence="2">Leaf</tissue>
    </source>
</reference>
<sequence>MHGFVSYRRFGRARLLCGDRTKRTLGRLEIRRYVATERDARLVATKRPSLARARSLLSGSKTVTTKLTFKTSKEENKKTFSDKYFFEIDSSLRKALRRKHETSDKSSKKVATQRPNAGSTRSLRSDRASVPLGRYVATERSFRLVAT</sequence>
<accession>A0A8S9GNR7</accession>
<organism evidence="2">
    <name type="scientific">Brassica cretica</name>
    <name type="common">Mustard</name>
    <dbReference type="NCBI Taxonomy" id="69181"/>
    <lineage>
        <taxon>Eukaryota</taxon>
        <taxon>Viridiplantae</taxon>
        <taxon>Streptophyta</taxon>
        <taxon>Embryophyta</taxon>
        <taxon>Tracheophyta</taxon>
        <taxon>Spermatophyta</taxon>
        <taxon>Magnoliopsida</taxon>
        <taxon>eudicotyledons</taxon>
        <taxon>Gunneridae</taxon>
        <taxon>Pentapetalae</taxon>
        <taxon>rosids</taxon>
        <taxon>malvids</taxon>
        <taxon>Brassicales</taxon>
        <taxon>Brassicaceae</taxon>
        <taxon>Brassiceae</taxon>
        <taxon>Brassica</taxon>
    </lineage>
</organism>
<feature type="region of interest" description="Disordered" evidence="1">
    <location>
        <begin position="97"/>
        <end position="126"/>
    </location>
</feature>
<protein>
    <submittedName>
        <fullName evidence="2">Uncharacterized protein</fullName>
    </submittedName>
</protein>
<evidence type="ECO:0000313" key="2">
    <source>
        <dbReference type="EMBL" id="KAF2548121.1"/>
    </source>
</evidence>